<dbReference type="RefSeq" id="WP_069919161.1">
    <property type="nucleotide sequence ID" value="NZ_MEHK01000001.1"/>
</dbReference>
<reference evidence="3 4" key="1">
    <citation type="submission" date="2016-08" db="EMBL/GenBank/DDBJ databases">
        <title>The complete genome of Streptomyces subrutilus 10-1-1.</title>
        <authorList>
            <person name="Chen X."/>
        </authorList>
    </citation>
    <scope>NUCLEOTIDE SEQUENCE [LARGE SCALE GENOMIC DNA]</scope>
    <source>
        <strain evidence="3 4">10-1-1</strain>
    </source>
</reference>
<dbReference type="PANTHER" id="PTHR30290">
    <property type="entry name" value="PERIPLASMIC BINDING COMPONENT OF ABC TRANSPORTER"/>
    <property type="match status" value="1"/>
</dbReference>
<keyword evidence="4" id="KW-1185">Reference proteome</keyword>
<protein>
    <submittedName>
        <fullName evidence="3">ABC transporter substrate-binding protein</fullName>
    </submittedName>
</protein>
<dbReference type="Proteomes" id="UP000095705">
    <property type="component" value="Unassembled WGS sequence"/>
</dbReference>
<dbReference type="Gene3D" id="3.40.190.10">
    <property type="entry name" value="Periplasmic binding protein-like II"/>
    <property type="match status" value="1"/>
</dbReference>
<dbReference type="GO" id="GO:0015833">
    <property type="term" value="P:peptide transport"/>
    <property type="evidence" value="ECO:0007669"/>
    <property type="project" value="TreeGrafter"/>
</dbReference>
<evidence type="ECO:0000313" key="4">
    <source>
        <dbReference type="Proteomes" id="UP000095705"/>
    </source>
</evidence>
<keyword evidence="1" id="KW-0732">Signal</keyword>
<name>A0A1E5PNA2_9ACTN</name>
<dbReference type="EMBL" id="MEHK01000001">
    <property type="protein sequence ID" value="OEJ31015.1"/>
    <property type="molecule type" value="Genomic_DNA"/>
</dbReference>
<comment type="caution">
    <text evidence="3">The sequence shown here is derived from an EMBL/GenBank/DDBJ whole genome shotgun (WGS) entry which is preliminary data.</text>
</comment>
<dbReference type="OrthoDB" id="5243526at2"/>
<dbReference type="PROSITE" id="PS51257">
    <property type="entry name" value="PROKAR_LIPOPROTEIN"/>
    <property type="match status" value="1"/>
</dbReference>
<dbReference type="STRING" id="36818.BGK67_06340"/>
<evidence type="ECO:0000313" key="3">
    <source>
        <dbReference type="EMBL" id="OEJ31015.1"/>
    </source>
</evidence>
<dbReference type="Pfam" id="PF00496">
    <property type="entry name" value="SBP_bac_5"/>
    <property type="match status" value="1"/>
</dbReference>
<accession>A0A1E5PNA2</accession>
<feature type="signal peptide" evidence="1">
    <location>
        <begin position="1"/>
        <end position="23"/>
    </location>
</feature>
<dbReference type="SUPFAM" id="SSF53850">
    <property type="entry name" value="Periplasmic binding protein-like II"/>
    <property type="match status" value="1"/>
</dbReference>
<dbReference type="Gene3D" id="3.10.105.10">
    <property type="entry name" value="Dipeptide-binding Protein, Domain 3"/>
    <property type="match status" value="1"/>
</dbReference>
<feature type="chain" id="PRO_5038554801" evidence="1">
    <location>
        <begin position="24"/>
        <end position="502"/>
    </location>
</feature>
<organism evidence="3 4">
    <name type="scientific">Streptomyces subrutilus</name>
    <dbReference type="NCBI Taxonomy" id="36818"/>
    <lineage>
        <taxon>Bacteria</taxon>
        <taxon>Bacillati</taxon>
        <taxon>Actinomycetota</taxon>
        <taxon>Actinomycetes</taxon>
        <taxon>Kitasatosporales</taxon>
        <taxon>Streptomycetaceae</taxon>
        <taxon>Streptomyces</taxon>
    </lineage>
</organism>
<gene>
    <name evidence="3" type="ORF">BGK67_06340</name>
</gene>
<dbReference type="GO" id="GO:1904680">
    <property type="term" value="F:peptide transmembrane transporter activity"/>
    <property type="evidence" value="ECO:0007669"/>
    <property type="project" value="TreeGrafter"/>
</dbReference>
<feature type="domain" description="Solute-binding protein family 5" evidence="2">
    <location>
        <begin position="83"/>
        <end position="424"/>
    </location>
</feature>
<evidence type="ECO:0000259" key="2">
    <source>
        <dbReference type="Pfam" id="PF00496"/>
    </source>
</evidence>
<dbReference type="AlphaFoldDB" id="A0A1E5PNA2"/>
<evidence type="ECO:0000256" key="1">
    <source>
        <dbReference type="SAM" id="SignalP"/>
    </source>
</evidence>
<sequence length="502" mass="52260">MRSFRRRLIAGLLLVPLLTGCFASGDGGSPASGSSGSGEGSRLRVAMAFAPAENFSPYGRDAFLLAKLGVSEGLTRLDANGTVAPALAESWSSENGGRSWVFTLRDARFQDGGDVTAEAVATALTHAAAAEPTPSAISGVKLTAKVAGDGKVRVSTGEADPVLPLRLTNPSLAVFSPKAYDAKGAASPVGTATGPFELTKTTGDTAATLERFDDYWGGRAQAAGIDAKFVSDGTARANALRTGDVDIAETLPVAQVSSLDKGTAHKTNTARNTSLYLNTRSGVFTDARLRAAAREAIDASAVAEGVYEGYAEPAQGLYGPALTWAADKRTEPTGRAEAADPDGKSITIATFNDRPELPETAQVLQQQLEKAGFKVKLEVRTYARLEGDLLSAKFDAAVVSRNTMLDTGDPVTVLASDYTCGGSYNLSFLCDKNVDRLVAAAQAESDPAKRQDAALTGEAAILSTDAEIPLVHLKVVSGIGTSVRGALLDPFERQLIGTGTRR</sequence>
<proteinExistence type="predicted"/>
<dbReference type="InterPro" id="IPR000914">
    <property type="entry name" value="SBP_5_dom"/>
</dbReference>
<dbReference type="PANTHER" id="PTHR30290:SF65">
    <property type="entry name" value="MONOACYL PHOSPHATIDYLINOSITOL TETRAMANNOSIDE-BINDING PROTEIN LPQW-RELATED"/>
    <property type="match status" value="1"/>
</dbReference>
<dbReference type="InterPro" id="IPR039424">
    <property type="entry name" value="SBP_5"/>
</dbReference>